<evidence type="ECO:0000256" key="1">
    <source>
        <dbReference type="ARBA" id="ARBA00004990"/>
    </source>
</evidence>
<dbReference type="AlphaFoldDB" id="A0A1F6TE82"/>
<feature type="binding site" evidence="8">
    <location>
        <position position="178"/>
    </location>
    <ligand>
        <name>ATP</name>
        <dbReference type="ChEBI" id="CHEBI:30616"/>
    </ligand>
</feature>
<comment type="caution">
    <text evidence="9">The sequence shown here is derived from an EMBL/GenBank/DDBJ whole genome shotgun (WGS) entry which is preliminary data.</text>
</comment>
<dbReference type="Gene3D" id="3.30.1300.10">
    <property type="entry name" value="Pantoate-beta-alanine ligase, C-terminal domain"/>
    <property type="match status" value="1"/>
</dbReference>
<dbReference type="Pfam" id="PF02569">
    <property type="entry name" value="Pantoate_ligase"/>
    <property type="match status" value="1"/>
</dbReference>
<keyword evidence="8" id="KW-0963">Cytoplasm</keyword>
<evidence type="ECO:0000256" key="2">
    <source>
        <dbReference type="ARBA" id="ARBA00009256"/>
    </source>
</evidence>
<dbReference type="InterPro" id="IPR014729">
    <property type="entry name" value="Rossmann-like_a/b/a_fold"/>
</dbReference>
<dbReference type="PANTHER" id="PTHR21299:SF1">
    <property type="entry name" value="PANTOATE--BETA-ALANINE LIGASE"/>
    <property type="match status" value="1"/>
</dbReference>
<evidence type="ECO:0000313" key="10">
    <source>
        <dbReference type="Proteomes" id="UP000177925"/>
    </source>
</evidence>
<comment type="miscellaneous">
    <text evidence="8">The reaction proceeds by a bi uni uni bi ping pong mechanism.</text>
</comment>
<comment type="catalytic activity">
    <reaction evidence="7 8">
        <text>(R)-pantoate + beta-alanine + ATP = (R)-pantothenate + AMP + diphosphate + H(+)</text>
        <dbReference type="Rhea" id="RHEA:10912"/>
        <dbReference type="ChEBI" id="CHEBI:15378"/>
        <dbReference type="ChEBI" id="CHEBI:15980"/>
        <dbReference type="ChEBI" id="CHEBI:29032"/>
        <dbReference type="ChEBI" id="CHEBI:30616"/>
        <dbReference type="ChEBI" id="CHEBI:33019"/>
        <dbReference type="ChEBI" id="CHEBI:57966"/>
        <dbReference type="ChEBI" id="CHEBI:456215"/>
        <dbReference type="EC" id="6.3.2.1"/>
    </reaction>
</comment>
<dbReference type="InterPro" id="IPR003721">
    <property type="entry name" value="Pantoate_ligase"/>
</dbReference>
<dbReference type="FunFam" id="3.40.50.620:FF:000013">
    <property type="entry name" value="Pantothenate synthetase"/>
    <property type="match status" value="1"/>
</dbReference>
<feature type="binding site" evidence="8">
    <location>
        <position position="155"/>
    </location>
    <ligand>
        <name>(R)-pantoate</name>
        <dbReference type="ChEBI" id="CHEBI:15980"/>
    </ligand>
</feature>
<dbReference type="UniPathway" id="UPA00028">
    <property type="reaction ID" value="UER00005"/>
</dbReference>
<evidence type="ECO:0000256" key="4">
    <source>
        <dbReference type="ARBA" id="ARBA00022655"/>
    </source>
</evidence>
<evidence type="ECO:0000313" key="9">
    <source>
        <dbReference type="EMBL" id="OGI43430.1"/>
    </source>
</evidence>
<evidence type="ECO:0000256" key="3">
    <source>
        <dbReference type="ARBA" id="ARBA00022598"/>
    </source>
</evidence>
<dbReference type="Proteomes" id="UP000177925">
    <property type="component" value="Unassembled WGS sequence"/>
</dbReference>
<dbReference type="GO" id="GO:0005829">
    <property type="term" value="C:cytosol"/>
    <property type="evidence" value="ECO:0007669"/>
    <property type="project" value="TreeGrafter"/>
</dbReference>
<evidence type="ECO:0000256" key="6">
    <source>
        <dbReference type="ARBA" id="ARBA00022840"/>
    </source>
</evidence>
<dbReference type="PANTHER" id="PTHR21299">
    <property type="entry name" value="CYTIDYLATE KINASE/PANTOATE-BETA-ALANINE LIGASE"/>
    <property type="match status" value="1"/>
</dbReference>
<evidence type="ECO:0000256" key="8">
    <source>
        <dbReference type="HAMAP-Rule" id="MF_00158"/>
    </source>
</evidence>
<gene>
    <name evidence="8" type="primary">panC</name>
    <name evidence="9" type="ORF">A2150_00300</name>
</gene>
<dbReference type="InterPro" id="IPR042176">
    <property type="entry name" value="Pantoate_ligase_C"/>
</dbReference>
<comment type="function">
    <text evidence="8">Catalyzes the condensation of pantoate with beta-alanine in an ATP-dependent reaction via a pantoyl-adenylate intermediate.</text>
</comment>
<feature type="active site" description="Proton donor" evidence="8">
    <location>
        <position position="37"/>
    </location>
</feature>
<proteinExistence type="inferred from homology"/>
<comment type="subcellular location">
    <subcellularLocation>
        <location evidence="8">Cytoplasm</location>
    </subcellularLocation>
</comment>
<dbReference type="EMBL" id="MFSS01000057">
    <property type="protein sequence ID" value="OGI43430.1"/>
    <property type="molecule type" value="Genomic_DNA"/>
</dbReference>
<organism evidence="9 10">
    <name type="scientific">Candidatus Muproteobacteria bacterium RBG_16_64_11</name>
    <dbReference type="NCBI Taxonomy" id="1817758"/>
    <lineage>
        <taxon>Bacteria</taxon>
        <taxon>Pseudomonadati</taxon>
        <taxon>Pseudomonadota</taxon>
        <taxon>Candidatus Muproteobacteria</taxon>
    </lineage>
</organism>
<dbReference type="NCBIfam" id="TIGR00018">
    <property type="entry name" value="panC"/>
    <property type="match status" value="1"/>
</dbReference>
<keyword evidence="3 8" id="KW-0436">Ligase</keyword>
<dbReference type="SUPFAM" id="SSF52374">
    <property type="entry name" value="Nucleotidylyl transferase"/>
    <property type="match status" value="1"/>
</dbReference>
<feature type="binding site" evidence="8">
    <location>
        <begin position="30"/>
        <end position="37"/>
    </location>
    <ligand>
        <name>ATP</name>
        <dbReference type="ChEBI" id="CHEBI:30616"/>
    </ligand>
</feature>
<dbReference type="EC" id="6.3.2.1" evidence="8"/>
<evidence type="ECO:0000256" key="5">
    <source>
        <dbReference type="ARBA" id="ARBA00022741"/>
    </source>
</evidence>
<accession>A0A1F6TE82</accession>
<dbReference type="STRING" id="1817758.A2150_00300"/>
<keyword evidence="4 8" id="KW-0566">Pantothenate biosynthesis</keyword>
<feature type="binding site" evidence="8">
    <location>
        <begin position="149"/>
        <end position="152"/>
    </location>
    <ligand>
        <name>ATP</name>
        <dbReference type="ChEBI" id="CHEBI:30616"/>
    </ligand>
</feature>
<name>A0A1F6TE82_9PROT</name>
<feature type="binding site" evidence="8">
    <location>
        <begin position="186"/>
        <end position="189"/>
    </location>
    <ligand>
        <name>ATP</name>
        <dbReference type="ChEBI" id="CHEBI:30616"/>
    </ligand>
</feature>
<sequence length="286" mass="30657">MRAVTDSAALAAAVGAARAAGRRIGFVPTMGNLHAGHQALFERARDHAQVVVASIYVNPLQFGEHEDFQGYPRTLDQDKQLAEAAGVDILFVPDDAQIYPRGRAAQTRVEVPGVSDILCGQSRPGHFRGVTTVVNRLFNLVAPDVALFGKKDYQQWLLVRLMASDLGMPIEIVGIDTVRAPDGLALSSRNGYLTAAERAVAPRLYAALVECAGQVHIPGTDIPALEARVREALTAAGFRPEYVSIRRQSDLAAPAPGDRALVILAAAWLGRARLIDNLEVNLNPSG</sequence>
<feature type="binding site" evidence="8">
    <location>
        <position position="61"/>
    </location>
    <ligand>
        <name>(R)-pantoate</name>
        <dbReference type="ChEBI" id="CHEBI:15980"/>
    </ligand>
</feature>
<dbReference type="GO" id="GO:0005524">
    <property type="term" value="F:ATP binding"/>
    <property type="evidence" value="ECO:0007669"/>
    <property type="project" value="UniProtKB-KW"/>
</dbReference>
<reference evidence="9 10" key="1">
    <citation type="journal article" date="2016" name="Nat. Commun.">
        <title>Thousands of microbial genomes shed light on interconnected biogeochemical processes in an aquifer system.</title>
        <authorList>
            <person name="Anantharaman K."/>
            <person name="Brown C.T."/>
            <person name="Hug L.A."/>
            <person name="Sharon I."/>
            <person name="Castelle C.J."/>
            <person name="Probst A.J."/>
            <person name="Thomas B.C."/>
            <person name="Singh A."/>
            <person name="Wilkins M.J."/>
            <person name="Karaoz U."/>
            <person name="Brodie E.L."/>
            <person name="Williams K.H."/>
            <person name="Hubbard S.S."/>
            <person name="Banfield J.F."/>
        </authorList>
    </citation>
    <scope>NUCLEOTIDE SEQUENCE [LARGE SCALE GENOMIC DNA]</scope>
</reference>
<comment type="pathway">
    <text evidence="1 8">Cofactor biosynthesis; (R)-pantothenate biosynthesis; (R)-pantothenate from (R)-pantoate and beta-alanine: step 1/1.</text>
</comment>
<dbReference type="HAMAP" id="MF_00158">
    <property type="entry name" value="PanC"/>
    <property type="match status" value="1"/>
</dbReference>
<evidence type="ECO:0000256" key="7">
    <source>
        <dbReference type="ARBA" id="ARBA00048258"/>
    </source>
</evidence>
<comment type="subunit">
    <text evidence="8">Homodimer.</text>
</comment>
<keyword evidence="6 8" id="KW-0067">ATP-binding</keyword>
<dbReference type="GO" id="GO:0004592">
    <property type="term" value="F:pantoate-beta-alanine ligase activity"/>
    <property type="evidence" value="ECO:0007669"/>
    <property type="project" value="UniProtKB-UniRule"/>
</dbReference>
<dbReference type="CDD" id="cd00560">
    <property type="entry name" value="PanC"/>
    <property type="match status" value="1"/>
</dbReference>
<dbReference type="GO" id="GO:0015940">
    <property type="term" value="P:pantothenate biosynthetic process"/>
    <property type="evidence" value="ECO:0007669"/>
    <property type="project" value="UniProtKB-UniRule"/>
</dbReference>
<keyword evidence="5 8" id="KW-0547">Nucleotide-binding</keyword>
<protein>
    <recommendedName>
        <fullName evidence="8">Pantothenate synthetase</fullName>
        <shortName evidence="8">PS</shortName>
        <ecNumber evidence="8">6.3.2.1</ecNumber>
    </recommendedName>
    <alternativeName>
        <fullName evidence="8">Pantoate--beta-alanine ligase</fullName>
    </alternativeName>
    <alternativeName>
        <fullName evidence="8">Pantoate-activating enzyme</fullName>
    </alternativeName>
</protein>
<dbReference type="Gene3D" id="3.40.50.620">
    <property type="entry name" value="HUPs"/>
    <property type="match status" value="1"/>
</dbReference>
<comment type="similarity">
    <text evidence="2 8">Belongs to the pantothenate synthetase family.</text>
</comment>
<feature type="binding site" evidence="8">
    <location>
        <position position="61"/>
    </location>
    <ligand>
        <name>beta-alanine</name>
        <dbReference type="ChEBI" id="CHEBI:57966"/>
    </ligand>
</feature>